<keyword evidence="1" id="KW-0812">Transmembrane</keyword>
<keyword evidence="3" id="KW-1185">Reference proteome</keyword>
<dbReference type="PROSITE" id="PS51257">
    <property type="entry name" value="PROKAR_LIPOPROTEIN"/>
    <property type="match status" value="1"/>
</dbReference>
<accession>A0A7L6AN16</accession>
<sequence length="117" mass="12924">MIIRDKSTIFTYQLHLNSPITYLFIGLALILVTSCKFDIGADKITNILDKSIQRLESQSIAWQSVLQDTSTQLVQAGQSTLANEVNNIVSSAIGYSGLEVRCDVDFLRNRARKACAA</sequence>
<feature type="transmembrane region" description="Helical" evidence="1">
    <location>
        <begin position="20"/>
        <end position="39"/>
    </location>
</feature>
<evidence type="ECO:0000313" key="3">
    <source>
        <dbReference type="Proteomes" id="UP000510621"/>
    </source>
</evidence>
<organism evidence="2 3">
    <name type="scientific">Candidatus Thiothrix singaporensis</name>
    <dbReference type="NCBI Taxonomy" id="2799669"/>
    <lineage>
        <taxon>Bacteria</taxon>
        <taxon>Pseudomonadati</taxon>
        <taxon>Pseudomonadota</taxon>
        <taxon>Gammaproteobacteria</taxon>
        <taxon>Thiotrichales</taxon>
        <taxon>Thiotrichaceae</taxon>
        <taxon>Thiothrix</taxon>
    </lineage>
</organism>
<dbReference type="AlphaFoldDB" id="A0A7L6AN16"/>
<dbReference type="EMBL" id="CP059265">
    <property type="protein sequence ID" value="QLQ30463.1"/>
    <property type="molecule type" value="Genomic_DNA"/>
</dbReference>
<proteinExistence type="predicted"/>
<keyword evidence="1" id="KW-1133">Transmembrane helix</keyword>
<reference evidence="2" key="1">
    <citation type="submission" date="2020-06" db="EMBL/GenBank/DDBJ databases">
        <title>Analysis procedures for assessing recovery of high quality, complete, closed genomes from Nanopore long read metagenome sequencing.</title>
        <authorList>
            <person name="Bessarab I."/>
            <person name="Arumugam K."/>
            <person name="Haryono M."/>
            <person name="Liu X."/>
            <person name="Roy S."/>
            <person name="Zuniga-Montanez R.E."/>
            <person name="Qiu G."/>
            <person name="Drautz-Moses D.I."/>
            <person name="Law Y.Y."/>
            <person name="Wuertz S."/>
            <person name="Lauro F.M."/>
            <person name="Huson D.H."/>
            <person name="Williams R.B."/>
        </authorList>
    </citation>
    <scope>NUCLEOTIDE SEQUENCE [LARGE SCALE GENOMIC DNA]</scope>
    <source>
        <strain evidence="2">SSD2</strain>
    </source>
</reference>
<name>A0A7L6AN16_9GAMM</name>
<gene>
    <name evidence="2" type="ORF">HZT40_01245</name>
</gene>
<protein>
    <submittedName>
        <fullName evidence="2">Uncharacterized protein</fullName>
    </submittedName>
</protein>
<dbReference type="Proteomes" id="UP000510621">
    <property type="component" value="Chromosome"/>
</dbReference>
<evidence type="ECO:0000313" key="2">
    <source>
        <dbReference type="EMBL" id="QLQ30463.1"/>
    </source>
</evidence>
<dbReference type="KEGG" id="this:HZT40_01245"/>
<evidence type="ECO:0000256" key="1">
    <source>
        <dbReference type="SAM" id="Phobius"/>
    </source>
</evidence>
<keyword evidence="1" id="KW-0472">Membrane</keyword>